<dbReference type="Proteomes" id="UP000230564">
    <property type="component" value="Unassembled WGS sequence"/>
</dbReference>
<dbReference type="InterPro" id="IPR001482">
    <property type="entry name" value="T2SS/T4SS_dom"/>
</dbReference>
<proteinExistence type="inferred from homology"/>
<protein>
    <recommendedName>
        <fullName evidence="2">Bacterial type II secretion system protein E domain-containing protein</fullName>
    </recommendedName>
</protein>
<evidence type="ECO:0000313" key="3">
    <source>
        <dbReference type="EMBL" id="PIR06856.1"/>
    </source>
</evidence>
<name>A0A2H0NFJ9_9BACT</name>
<sequence length="354" mass="39186">MSDTLLINNILNAASERKATDVHLIAGSNPVIRVDGRLVTLTKEQVLTPDHLLNIANLFLSKEDLDRLSKEKEIVTIYNWANRSRFRAKVFYQKGYLAISLRLIPAFIRSPKDLGVPSVITQLLSKDKGLIIVAGPYGSGRSATVAGLLETLNQNKGVHIQTLENPIEYLFSNNQSIVEQRQVGRDTASFIKGLRDIFDEDVDVVCVSSMQEEGIQEVVLELAESGKLMIVVMDTDSVISTLEEFIVNLSASKRDWGQSLLSEVLLGILVQRLLPRIGGGLTLATEVLTMTSAVGASIKEDRLYQLNSIMQTSRDEGMMNLDKSLEELVNVGEITSEDASKYALVTKAFKQNYR</sequence>
<evidence type="ECO:0000313" key="4">
    <source>
        <dbReference type="Proteomes" id="UP000230564"/>
    </source>
</evidence>
<dbReference type="InterPro" id="IPR027417">
    <property type="entry name" value="P-loop_NTPase"/>
</dbReference>
<dbReference type="InterPro" id="IPR050921">
    <property type="entry name" value="T4SS_GSP_E_ATPase"/>
</dbReference>
<dbReference type="AlphaFoldDB" id="A0A2H0NFJ9"/>
<gene>
    <name evidence="3" type="ORF">COV55_02000</name>
</gene>
<accession>A0A2H0NFJ9</accession>
<evidence type="ECO:0000256" key="1">
    <source>
        <dbReference type="ARBA" id="ARBA00006611"/>
    </source>
</evidence>
<dbReference type="EMBL" id="PCWQ01000008">
    <property type="protein sequence ID" value="PIR06856.1"/>
    <property type="molecule type" value="Genomic_DNA"/>
</dbReference>
<comment type="caution">
    <text evidence="3">The sequence shown here is derived from an EMBL/GenBank/DDBJ whole genome shotgun (WGS) entry which is preliminary data.</text>
</comment>
<dbReference type="GO" id="GO:0016887">
    <property type="term" value="F:ATP hydrolysis activity"/>
    <property type="evidence" value="ECO:0007669"/>
    <property type="project" value="InterPro"/>
</dbReference>
<dbReference type="SUPFAM" id="SSF52540">
    <property type="entry name" value="P-loop containing nucleoside triphosphate hydrolases"/>
    <property type="match status" value="1"/>
</dbReference>
<reference evidence="3 4" key="1">
    <citation type="submission" date="2017-09" db="EMBL/GenBank/DDBJ databases">
        <title>Depth-based differentiation of microbial function through sediment-hosted aquifers and enrichment of novel symbionts in the deep terrestrial subsurface.</title>
        <authorList>
            <person name="Probst A.J."/>
            <person name="Ladd B."/>
            <person name="Jarett J.K."/>
            <person name="Geller-Mcgrath D.E."/>
            <person name="Sieber C.M."/>
            <person name="Emerson J.B."/>
            <person name="Anantharaman K."/>
            <person name="Thomas B.C."/>
            <person name="Malmstrom R."/>
            <person name="Stieglmeier M."/>
            <person name="Klingl A."/>
            <person name="Woyke T."/>
            <person name="Ryan C.M."/>
            <person name="Banfield J.F."/>
        </authorList>
    </citation>
    <scope>NUCLEOTIDE SEQUENCE [LARGE SCALE GENOMIC DNA]</scope>
    <source>
        <strain evidence="3">CG11_big_fil_rev_8_21_14_0_20_36_20</strain>
    </source>
</reference>
<feature type="domain" description="Bacterial type II secretion system protein E" evidence="2">
    <location>
        <begin position="6"/>
        <end position="276"/>
    </location>
</feature>
<dbReference type="Gene3D" id="3.30.450.90">
    <property type="match status" value="1"/>
</dbReference>
<evidence type="ECO:0000259" key="2">
    <source>
        <dbReference type="Pfam" id="PF00437"/>
    </source>
</evidence>
<dbReference type="PANTHER" id="PTHR30486:SF12">
    <property type="entry name" value="TYPE IV PILUS ATPASE PILU"/>
    <property type="match status" value="1"/>
</dbReference>
<dbReference type="Pfam" id="PF00437">
    <property type="entry name" value="T2SSE"/>
    <property type="match status" value="1"/>
</dbReference>
<organism evidence="3 4">
    <name type="scientific">Candidatus Komeilibacteria bacterium CG11_big_fil_rev_8_21_14_0_20_36_20</name>
    <dbReference type="NCBI Taxonomy" id="1974477"/>
    <lineage>
        <taxon>Bacteria</taxon>
        <taxon>Candidatus Komeiliibacteriota</taxon>
    </lineage>
</organism>
<dbReference type="PANTHER" id="PTHR30486">
    <property type="entry name" value="TWITCHING MOTILITY PROTEIN PILT"/>
    <property type="match status" value="1"/>
</dbReference>
<dbReference type="Gene3D" id="3.40.50.300">
    <property type="entry name" value="P-loop containing nucleotide triphosphate hydrolases"/>
    <property type="match status" value="1"/>
</dbReference>
<comment type="similarity">
    <text evidence="1">Belongs to the GSP E family.</text>
</comment>